<evidence type="ECO:0000256" key="1">
    <source>
        <dbReference type="SAM" id="MobiDB-lite"/>
    </source>
</evidence>
<dbReference type="OrthoDB" id="8123891at2759"/>
<dbReference type="EMBL" id="QDEB01095058">
    <property type="protein sequence ID" value="RZC32727.1"/>
    <property type="molecule type" value="Genomic_DNA"/>
</dbReference>
<proteinExistence type="predicted"/>
<feature type="compositionally biased region" description="Basic and acidic residues" evidence="1">
    <location>
        <begin position="92"/>
        <end position="105"/>
    </location>
</feature>
<protein>
    <submittedName>
        <fullName evidence="2">Uncharacterized protein</fullName>
    </submittedName>
</protein>
<reference evidence="2 3" key="1">
    <citation type="submission" date="2017-03" db="EMBL/GenBank/DDBJ databases">
        <title>Genome of the blue death feigning beetle - Asbolus verrucosus.</title>
        <authorList>
            <person name="Rider S.D."/>
        </authorList>
    </citation>
    <scope>NUCLEOTIDE SEQUENCE [LARGE SCALE GENOMIC DNA]</scope>
    <source>
        <strain evidence="2">Butters</strain>
        <tissue evidence="2">Head and leg muscle</tissue>
    </source>
</reference>
<evidence type="ECO:0000313" key="3">
    <source>
        <dbReference type="Proteomes" id="UP000292052"/>
    </source>
</evidence>
<sequence length="179" mass="20834">MNGDSDSRDDDSRIPVNQLSLSELLALQQYVNEKNMETNENVNNGEDRNFEVPRKVTKKKKFSALQIEFKNGAYTQNKYQALESQENENEAEEARSEKEEKTPPVVLREPKKWTKISQQITEKNIRFTNARSTKEGIKIYTQSIGDFRSLTKFFDDTQTQYHTYKLRSGKNLKVVMKGI</sequence>
<dbReference type="AlphaFoldDB" id="A0A482VJN8"/>
<feature type="compositionally biased region" description="Basic and acidic residues" evidence="1">
    <location>
        <begin position="45"/>
        <end position="54"/>
    </location>
</feature>
<name>A0A482VJN8_ASBVE</name>
<dbReference type="Proteomes" id="UP000292052">
    <property type="component" value="Unassembled WGS sequence"/>
</dbReference>
<comment type="caution">
    <text evidence="2">The sequence shown here is derived from an EMBL/GenBank/DDBJ whole genome shotgun (WGS) entry which is preliminary data.</text>
</comment>
<evidence type="ECO:0000313" key="2">
    <source>
        <dbReference type="EMBL" id="RZC32727.1"/>
    </source>
</evidence>
<gene>
    <name evidence="2" type="ORF">BDFB_012695</name>
</gene>
<accession>A0A482VJN8</accession>
<keyword evidence="3" id="KW-1185">Reference proteome</keyword>
<organism evidence="2 3">
    <name type="scientific">Asbolus verrucosus</name>
    <name type="common">Desert ironclad beetle</name>
    <dbReference type="NCBI Taxonomy" id="1661398"/>
    <lineage>
        <taxon>Eukaryota</taxon>
        <taxon>Metazoa</taxon>
        <taxon>Ecdysozoa</taxon>
        <taxon>Arthropoda</taxon>
        <taxon>Hexapoda</taxon>
        <taxon>Insecta</taxon>
        <taxon>Pterygota</taxon>
        <taxon>Neoptera</taxon>
        <taxon>Endopterygota</taxon>
        <taxon>Coleoptera</taxon>
        <taxon>Polyphaga</taxon>
        <taxon>Cucujiformia</taxon>
        <taxon>Tenebrionidae</taxon>
        <taxon>Pimeliinae</taxon>
        <taxon>Asbolus</taxon>
    </lineage>
</organism>
<feature type="region of interest" description="Disordered" evidence="1">
    <location>
        <begin position="35"/>
        <end position="54"/>
    </location>
</feature>
<feature type="region of interest" description="Disordered" evidence="1">
    <location>
        <begin position="81"/>
        <end position="105"/>
    </location>
</feature>